<dbReference type="EMBL" id="PP856722">
    <property type="protein sequence ID" value="XCH40595.1"/>
    <property type="molecule type" value="Genomic_DNA"/>
</dbReference>
<name>A0AAU8GFV6_9CAUD</name>
<protein>
    <submittedName>
        <fullName evidence="1">Uncharacterized protein</fullName>
    </submittedName>
</protein>
<evidence type="ECO:0000313" key="1">
    <source>
        <dbReference type="EMBL" id="XCH40595.1"/>
    </source>
</evidence>
<proteinExistence type="predicted"/>
<accession>A0AAU8GFV6</accession>
<gene>
    <name evidence="1" type="ORF">YRYPWZST_CDS0194</name>
</gene>
<organism evidence="1">
    <name type="scientific">Salmonella phage vB_SEnST11_KE23</name>
    <dbReference type="NCBI Taxonomy" id="3161174"/>
    <lineage>
        <taxon>Viruses</taxon>
        <taxon>Duplodnaviria</taxon>
        <taxon>Heunggongvirae</taxon>
        <taxon>Uroviricota</taxon>
        <taxon>Caudoviricetes</taxon>
        <taxon>Vequintavirinae</taxon>
        <taxon>Seunavirus</taxon>
    </lineage>
</organism>
<reference evidence="1" key="1">
    <citation type="submission" date="2024-05" db="EMBL/GenBank/DDBJ databases">
        <authorList>
            <person name="Mugo M.M."/>
            <person name="Musyoki A.M."/>
            <person name="Makumi A.M."/>
            <person name="Mutai I."/>
            <person name="Drechsel O."/>
            <person name="Kering K.K."/>
            <person name="Muturi P."/>
            <person name="Mbae C.K."/>
            <person name="Kariuki S.M."/>
        </authorList>
    </citation>
    <scope>NUCLEOTIDE SEQUENCE</scope>
</reference>
<sequence length="31" mass="3664">MNFESLRIRDSKISLSHLDSEVLIRYVITLD</sequence>